<evidence type="ECO:0000313" key="3">
    <source>
        <dbReference type="RefSeq" id="XP_005189330.1"/>
    </source>
</evidence>
<dbReference type="EnsemblMetazoa" id="MDOA004377-RA">
    <property type="protein sequence ID" value="MDOA004377-PA"/>
    <property type="gene ID" value="MDOA004377"/>
</dbReference>
<dbReference type="SMART" id="SM00696">
    <property type="entry name" value="DM9"/>
    <property type="match status" value="4"/>
</dbReference>
<dbReference type="Pfam" id="PF11901">
    <property type="entry name" value="DM9"/>
    <property type="match status" value="2"/>
</dbReference>
<organism evidence="1">
    <name type="scientific">Musca domestica</name>
    <name type="common">House fly</name>
    <dbReference type="NCBI Taxonomy" id="7370"/>
    <lineage>
        <taxon>Eukaryota</taxon>
        <taxon>Metazoa</taxon>
        <taxon>Ecdysozoa</taxon>
        <taxon>Arthropoda</taxon>
        <taxon>Hexapoda</taxon>
        <taxon>Insecta</taxon>
        <taxon>Pterygota</taxon>
        <taxon>Neoptera</taxon>
        <taxon>Endopterygota</taxon>
        <taxon>Diptera</taxon>
        <taxon>Brachycera</taxon>
        <taxon>Muscomorpha</taxon>
        <taxon>Muscoidea</taxon>
        <taxon>Muscidae</taxon>
        <taxon>Musca</taxon>
    </lineage>
</organism>
<keyword evidence="2" id="KW-1185">Reference proteome</keyword>
<accession>A0A1I8MFI5</accession>
<dbReference type="Proteomes" id="UP001652621">
    <property type="component" value="Unplaced"/>
</dbReference>
<gene>
    <name evidence="1" type="primary">101891949</name>
    <name evidence="3" type="synonym">LOC101891949</name>
</gene>
<dbReference type="InterPro" id="IPR006616">
    <property type="entry name" value="DM9_repeat"/>
</dbReference>
<evidence type="ECO:0000313" key="1">
    <source>
        <dbReference type="EnsemblMetazoa" id="MDOA004377-PA"/>
    </source>
</evidence>
<sequence length="288" mass="30907">MGDFWIASSAHSPLPEFTVVGGHDSDSSPVYVGRAEHNGEVLAAKVIPSKGCAYVAWGGQEHVKYHYEVLRGPGYSWVQAEHGQVPANAVSPGLSGDGEPLYVGRGHHCGSLSVGKVHPSHGCLYIPYGGQEVALHRYEILVRNPRDNWMAAGLDYAPANSVVAGHDSDGSVIYVARSQHNGLLLPAKFIPDRREAYVASDGNEIRKSSIEVLAGHNNYAWVPVYNGAIPPNAIASGHTPSQEPMYIGRAHHSGSLTPGLVLIDNDSVLIPYGGREVSVHPYEILTRI</sequence>
<evidence type="ECO:0000313" key="2">
    <source>
        <dbReference type="Proteomes" id="UP001652621"/>
    </source>
</evidence>
<dbReference type="RefSeq" id="XP_005189330.1">
    <property type="nucleotide sequence ID" value="XM_005189273.3"/>
</dbReference>
<dbReference type="GeneID" id="101891949"/>
<dbReference type="AlphaFoldDB" id="A0A1I8MFI5"/>
<dbReference type="PANTHER" id="PTHR31649">
    <property type="entry name" value="AGAP009604-PA"/>
    <property type="match status" value="1"/>
</dbReference>
<dbReference type="PANTHER" id="PTHR31649:SF10">
    <property type="entry name" value="IP19903P-RELATED"/>
    <property type="match status" value="1"/>
</dbReference>
<dbReference type="OrthoDB" id="1925699at2759"/>
<dbReference type="VEuPathDB" id="VectorBase:MDOA004377"/>
<dbReference type="STRING" id="7370.A0A1I8MFI5"/>
<protein>
    <submittedName>
        <fullName evidence="3">Uncharacterized protein LOC101891949</fullName>
    </submittedName>
</protein>
<dbReference type="KEGG" id="mde:101891949"/>
<proteinExistence type="predicted"/>
<reference evidence="1" key="1">
    <citation type="submission" date="2020-05" db="UniProtKB">
        <authorList>
            <consortium name="EnsemblMetazoa"/>
        </authorList>
    </citation>
    <scope>IDENTIFICATION</scope>
    <source>
        <strain evidence="1">Aabys</strain>
    </source>
</reference>
<dbReference type="eggNOG" id="ENOG502QVPV">
    <property type="taxonomic scope" value="Eukaryota"/>
</dbReference>
<name>A0A1I8MFI5_MUSDO</name>
<dbReference type="VEuPathDB" id="VectorBase:MDOMA2_011140"/>
<reference evidence="3" key="2">
    <citation type="submission" date="2025-04" db="UniProtKB">
        <authorList>
            <consortium name="RefSeq"/>
        </authorList>
    </citation>
    <scope>IDENTIFICATION</scope>
    <source>
        <strain evidence="3">Aabys</strain>
    </source>
</reference>